<dbReference type="PANTHER" id="PTHR30511">
    <property type="entry name" value="ALANINE RACEMASE"/>
    <property type="match status" value="1"/>
</dbReference>
<dbReference type="Gene3D" id="2.40.37.10">
    <property type="entry name" value="Lyase, Ornithine Decarboxylase, Chain A, domain 1"/>
    <property type="match status" value="1"/>
</dbReference>
<accession>A0A2S7KS06</accession>
<evidence type="ECO:0000313" key="9">
    <source>
        <dbReference type="EMBL" id="PQB05411.1"/>
    </source>
</evidence>
<sequence length="369" mass="41300">MSEIHETTLELDLNALGHNYRYIKSKLNPETAIMGVVKAGGYGSDSVEIARELDTLGVEYLAVAYTREGVELRDHDIQTPIMVLHPLPHHFKTIIDRCLEPSLYSFETLKDFVAQARKMKQKRYPVHLKFNTGLNRLGFQQDDLSEIKALIVSEPSIEVRSVFSHLAATEDKNQRHFTLEQIEQFEQMANYLESSLPNAPRRHILNTSGVLNYPQSQFDMVRCGIGLYGFGNDPEFDQNFKPVASLKTIISQIHHLKPGESVGYNRGYVADKPTRSATLPLGHADGIFRAFGQGKGWVTIGGEKAPILGNVCMDMIMVDVSNINCETGDTVIVFGENPNLVQLAESIDTIPYELLTAISGRVIRKLVRN</sequence>
<dbReference type="InterPro" id="IPR001608">
    <property type="entry name" value="Ala_racemase_N"/>
</dbReference>
<keyword evidence="3 5" id="KW-0663">Pyridoxal phosphate</keyword>
<keyword evidence="10" id="KW-1185">Reference proteome</keyword>
<comment type="cofactor">
    <cofactor evidence="2 5 6">
        <name>pyridoxal 5'-phosphate</name>
        <dbReference type="ChEBI" id="CHEBI:597326"/>
    </cofactor>
</comment>
<dbReference type="Proteomes" id="UP000239800">
    <property type="component" value="Unassembled WGS sequence"/>
</dbReference>
<evidence type="ECO:0000256" key="7">
    <source>
        <dbReference type="PIRSR" id="PIRSR600821-52"/>
    </source>
</evidence>
<comment type="function">
    <text evidence="5">Catalyzes the interconversion of L-alanine and D-alanine. May also act on other amino acids.</text>
</comment>
<comment type="caution">
    <text evidence="9">The sequence shown here is derived from an EMBL/GenBank/DDBJ whole genome shotgun (WGS) entry which is preliminary data.</text>
</comment>
<feature type="active site" description="Proton acceptor; specific for D-alanine" evidence="5">
    <location>
        <position position="38"/>
    </location>
</feature>
<dbReference type="EC" id="5.1.1.1" evidence="5"/>
<dbReference type="Pfam" id="PF01168">
    <property type="entry name" value="Ala_racemase_N"/>
    <property type="match status" value="1"/>
</dbReference>
<dbReference type="GO" id="GO:0005829">
    <property type="term" value="C:cytosol"/>
    <property type="evidence" value="ECO:0007669"/>
    <property type="project" value="TreeGrafter"/>
</dbReference>
<feature type="domain" description="Alanine racemase C-terminal" evidence="8">
    <location>
        <begin position="243"/>
        <end position="367"/>
    </location>
</feature>
<evidence type="ECO:0000256" key="4">
    <source>
        <dbReference type="ARBA" id="ARBA00023235"/>
    </source>
</evidence>
<dbReference type="Pfam" id="PF00842">
    <property type="entry name" value="Ala_racemase_C"/>
    <property type="match status" value="1"/>
</dbReference>
<dbReference type="PRINTS" id="PR00992">
    <property type="entry name" value="ALARACEMASE"/>
</dbReference>
<dbReference type="FunFam" id="3.20.20.10:FF:000002">
    <property type="entry name" value="Alanine racemase"/>
    <property type="match status" value="1"/>
</dbReference>
<evidence type="ECO:0000256" key="1">
    <source>
        <dbReference type="ARBA" id="ARBA00000316"/>
    </source>
</evidence>
<evidence type="ECO:0000256" key="3">
    <source>
        <dbReference type="ARBA" id="ARBA00022898"/>
    </source>
</evidence>
<dbReference type="PANTHER" id="PTHR30511:SF0">
    <property type="entry name" value="ALANINE RACEMASE, CATABOLIC-RELATED"/>
    <property type="match status" value="1"/>
</dbReference>
<dbReference type="OrthoDB" id="9801978at2"/>
<dbReference type="CDD" id="cd00430">
    <property type="entry name" value="PLPDE_III_AR"/>
    <property type="match status" value="1"/>
</dbReference>
<gene>
    <name evidence="9" type="ORF">BST85_11305</name>
</gene>
<dbReference type="UniPathway" id="UPA00042">
    <property type="reaction ID" value="UER00497"/>
</dbReference>
<dbReference type="SUPFAM" id="SSF51419">
    <property type="entry name" value="PLP-binding barrel"/>
    <property type="match status" value="1"/>
</dbReference>
<evidence type="ECO:0000256" key="2">
    <source>
        <dbReference type="ARBA" id="ARBA00001933"/>
    </source>
</evidence>
<feature type="modified residue" description="N6-(pyridoxal phosphate)lysine" evidence="5 6">
    <location>
        <position position="38"/>
    </location>
</feature>
<dbReference type="GO" id="GO:0030170">
    <property type="term" value="F:pyridoxal phosphate binding"/>
    <property type="evidence" value="ECO:0007669"/>
    <property type="project" value="UniProtKB-UniRule"/>
</dbReference>
<evidence type="ECO:0000259" key="8">
    <source>
        <dbReference type="SMART" id="SM01005"/>
    </source>
</evidence>
<feature type="binding site" evidence="5 7">
    <location>
        <position position="136"/>
    </location>
    <ligand>
        <name>substrate</name>
    </ligand>
</feature>
<evidence type="ECO:0000256" key="5">
    <source>
        <dbReference type="HAMAP-Rule" id="MF_01201"/>
    </source>
</evidence>
<feature type="binding site" evidence="5 7">
    <location>
        <position position="313"/>
    </location>
    <ligand>
        <name>substrate</name>
    </ligand>
</feature>
<dbReference type="SUPFAM" id="SSF50621">
    <property type="entry name" value="Alanine racemase C-terminal domain-like"/>
    <property type="match status" value="1"/>
</dbReference>
<dbReference type="GO" id="GO:0030632">
    <property type="term" value="P:D-alanine biosynthetic process"/>
    <property type="evidence" value="ECO:0007669"/>
    <property type="project" value="UniProtKB-UniRule"/>
</dbReference>
<dbReference type="InterPro" id="IPR011079">
    <property type="entry name" value="Ala_racemase_C"/>
</dbReference>
<dbReference type="RefSeq" id="WP_104813351.1">
    <property type="nucleotide sequence ID" value="NZ_MQUB01000001.1"/>
</dbReference>
<dbReference type="GO" id="GO:0008784">
    <property type="term" value="F:alanine racemase activity"/>
    <property type="evidence" value="ECO:0007669"/>
    <property type="project" value="UniProtKB-UniRule"/>
</dbReference>
<reference evidence="9 10" key="1">
    <citation type="submission" date="2016-11" db="EMBL/GenBank/DDBJ databases">
        <title>Trade-off between light-utilization and light-protection in marine flavobacteria.</title>
        <authorList>
            <person name="Kumagai Y."/>
        </authorList>
    </citation>
    <scope>NUCLEOTIDE SEQUENCE [LARGE SCALE GENOMIC DNA]</scope>
    <source>
        <strain evidence="9 10">NBRC 107741</strain>
    </source>
</reference>
<dbReference type="NCBIfam" id="TIGR00492">
    <property type="entry name" value="alr"/>
    <property type="match status" value="1"/>
</dbReference>
<keyword evidence="4 5" id="KW-0413">Isomerase</keyword>
<dbReference type="EMBL" id="MQUB01000001">
    <property type="protein sequence ID" value="PQB05411.1"/>
    <property type="molecule type" value="Genomic_DNA"/>
</dbReference>
<proteinExistence type="inferred from homology"/>
<dbReference type="InterPro" id="IPR000821">
    <property type="entry name" value="Ala_racemase"/>
</dbReference>
<dbReference type="HAMAP" id="MF_01201">
    <property type="entry name" value="Ala_racemase"/>
    <property type="match status" value="1"/>
</dbReference>
<protein>
    <recommendedName>
        <fullName evidence="5">Alanine racemase</fullName>
        <ecNumber evidence="5">5.1.1.1</ecNumber>
    </recommendedName>
</protein>
<comment type="catalytic activity">
    <reaction evidence="1 5">
        <text>L-alanine = D-alanine</text>
        <dbReference type="Rhea" id="RHEA:20249"/>
        <dbReference type="ChEBI" id="CHEBI:57416"/>
        <dbReference type="ChEBI" id="CHEBI:57972"/>
        <dbReference type="EC" id="5.1.1.1"/>
    </reaction>
</comment>
<dbReference type="Gene3D" id="3.20.20.10">
    <property type="entry name" value="Alanine racemase"/>
    <property type="match status" value="1"/>
</dbReference>
<comment type="pathway">
    <text evidence="5">Amino-acid biosynthesis; D-alanine biosynthesis; D-alanine from L-alanine: step 1/1.</text>
</comment>
<dbReference type="AlphaFoldDB" id="A0A2S7KS06"/>
<evidence type="ECO:0000256" key="6">
    <source>
        <dbReference type="PIRSR" id="PIRSR600821-50"/>
    </source>
</evidence>
<evidence type="ECO:0000313" key="10">
    <source>
        <dbReference type="Proteomes" id="UP000239800"/>
    </source>
</evidence>
<organism evidence="9 10">
    <name type="scientific">Aureitalea marina</name>
    <dbReference type="NCBI Taxonomy" id="930804"/>
    <lineage>
        <taxon>Bacteria</taxon>
        <taxon>Pseudomonadati</taxon>
        <taxon>Bacteroidota</taxon>
        <taxon>Flavobacteriia</taxon>
        <taxon>Flavobacteriales</taxon>
        <taxon>Flavobacteriaceae</taxon>
        <taxon>Aureitalea</taxon>
    </lineage>
</organism>
<dbReference type="InterPro" id="IPR029066">
    <property type="entry name" value="PLP-binding_barrel"/>
</dbReference>
<feature type="active site" description="Proton acceptor; specific for L-alanine" evidence="5">
    <location>
        <position position="264"/>
    </location>
</feature>
<dbReference type="SMART" id="SM01005">
    <property type="entry name" value="Ala_racemase_C"/>
    <property type="match status" value="1"/>
</dbReference>
<dbReference type="InterPro" id="IPR009006">
    <property type="entry name" value="Ala_racemase/Decarboxylase_C"/>
</dbReference>
<name>A0A2S7KS06_9FLAO</name>
<comment type="similarity">
    <text evidence="5">Belongs to the alanine racemase family.</text>
</comment>